<keyword evidence="8" id="KW-0418">Kinase</keyword>
<comment type="catalytic activity">
    <reaction evidence="1">
        <text>ATP + protein L-histidine = ADP + protein N-phospho-L-histidine.</text>
        <dbReference type="EC" id="2.7.13.3"/>
    </reaction>
</comment>
<dbReference type="InterPro" id="IPR004358">
    <property type="entry name" value="Sig_transdc_His_kin-like_C"/>
</dbReference>
<dbReference type="SUPFAM" id="SSF55874">
    <property type="entry name" value="ATPase domain of HSP90 chaperone/DNA topoisomerase II/histidine kinase"/>
    <property type="match status" value="1"/>
</dbReference>
<name>A0ABX1Z656_9BACL</name>
<dbReference type="Gene3D" id="6.10.340.10">
    <property type="match status" value="1"/>
</dbReference>
<keyword evidence="16" id="KW-1185">Reference proteome</keyword>
<dbReference type="Pfam" id="PF02518">
    <property type="entry name" value="HATPase_c"/>
    <property type="match status" value="1"/>
</dbReference>
<evidence type="ECO:0000259" key="13">
    <source>
        <dbReference type="PROSITE" id="PS50109"/>
    </source>
</evidence>
<organism evidence="15 16">
    <name type="scientific">Paenibacillus germinis</name>
    <dbReference type="NCBI Taxonomy" id="2654979"/>
    <lineage>
        <taxon>Bacteria</taxon>
        <taxon>Bacillati</taxon>
        <taxon>Bacillota</taxon>
        <taxon>Bacilli</taxon>
        <taxon>Bacillales</taxon>
        <taxon>Paenibacillaceae</taxon>
        <taxon>Paenibacillus</taxon>
    </lineage>
</organism>
<keyword evidence="9" id="KW-0067">ATP-binding</keyword>
<evidence type="ECO:0000256" key="11">
    <source>
        <dbReference type="ARBA" id="ARBA00023136"/>
    </source>
</evidence>
<evidence type="ECO:0000256" key="3">
    <source>
        <dbReference type="ARBA" id="ARBA00012438"/>
    </source>
</evidence>
<dbReference type="SMART" id="SM00388">
    <property type="entry name" value="HisKA"/>
    <property type="match status" value="1"/>
</dbReference>
<dbReference type="CDD" id="cd00082">
    <property type="entry name" value="HisKA"/>
    <property type="match status" value="1"/>
</dbReference>
<dbReference type="PRINTS" id="PR00344">
    <property type="entry name" value="BCTRLSENSOR"/>
</dbReference>
<keyword evidence="7" id="KW-0547">Nucleotide-binding</keyword>
<evidence type="ECO:0000256" key="4">
    <source>
        <dbReference type="ARBA" id="ARBA00022475"/>
    </source>
</evidence>
<dbReference type="Gene3D" id="1.10.287.130">
    <property type="match status" value="1"/>
</dbReference>
<evidence type="ECO:0000256" key="6">
    <source>
        <dbReference type="ARBA" id="ARBA00022679"/>
    </source>
</evidence>
<keyword evidence="12" id="KW-0812">Transmembrane</keyword>
<keyword evidence="6" id="KW-0808">Transferase</keyword>
<feature type="transmembrane region" description="Helical" evidence="12">
    <location>
        <begin position="298"/>
        <end position="317"/>
    </location>
</feature>
<dbReference type="Pfam" id="PF00512">
    <property type="entry name" value="HisKA"/>
    <property type="match status" value="1"/>
</dbReference>
<dbReference type="PANTHER" id="PTHR45453:SF3">
    <property type="entry name" value="HISTIDINE KINASE"/>
    <property type="match status" value="1"/>
</dbReference>
<dbReference type="InterPro" id="IPR005467">
    <property type="entry name" value="His_kinase_dom"/>
</dbReference>
<evidence type="ECO:0000256" key="8">
    <source>
        <dbReference type="ARBA" id="ARBA00022777"/>
    </source>
</evidence>
<dbReference type="InterPro" id="IPR003661">
    <property type="entry name" value="HisK_dim/P_dom"/>
</dbReference>
<dbReference type="EC" id="2.7.13.3" evidence="3"/>
<evidence type="ECO:0000256" key="12">
    <source>
        <dbReference type="SAM" id="Phobius"/>
    </source>
</evidence>
<evidence type="ECO:0000256" key="5">
    <source>
        <dbReference type="ARBA" id="ARBA00022553"/>
    </source>
</evidence>
<accession>A0ABX1Z656</accession>
<dbReference type="CDD" id="cd06225">
    <property type="entry name" value="HAMP"/>
    <property type="match status" value="1"/>
</dbReference>
<evidence type="ECO:0000259" key="14">
    <source>
        <dbReference type="PROSITE" id="PS50885"/>
    </source>
</evidence>
<dbReference type="Pfam" id="PF00672">
    <property type="entry name" value="HAMP"/>
    <property type="match status" value="1"/>
</dbReference>
<evidence type="ECO:0000313" key="15">
    <source>
        <dbReference type="EMBL" id="NOU88766.1"/>
    </source>
</evidence>
<dbReference type="InterPro" id="IPR036890">
    <property type="entry name" value="HATPase_C_sf"/>
</dbReference>
<dbReference type="PANTHER" id="PTHR45453">
    <property type="entry name" value="PHOSPHATE REGULON SENSOR PROTEIN PHOR"/>
    <property type="match status" value="1"/>
</dbReference>
<dbReference type="CDD" id="cd00075">
    <property type="entry name" value="HATPase"/>
    <property type="match status" value="1"/>
</dbReference>
<proteinExistence type="predicted"/>
<dbReference type="PROSITE" id="PS50109">
    <property type="entry name" value="HIS_KIN"/>
    <property type="match status" value="1"/>
</dbReference>
<dbReference type="Proteomes" id="UP000658690">
    <property type="component" value="Unassembled WGS sequence"/>
</dbReference>
<protein>
    <recommendedName>
        <fullName evidence="3">histidine kinase</fullName>
        <ecNumber evidence="3">2.7.13.3</ecNumber>
    </recommendedName>
</protein>
<dbReference type="InterPro" id="IPR036097">
    <property type="entry name" value="HisK_dim/P_sf"/>
</dbReference>
<comment type="caution">
    <text evidence="15">The sequence shown here is derived from an EMBL/GenBank/DDBJ whole genome shotgun (WGS) entry which is preliminary data.</text>
</comment>
<evidence type="ECO:0000256" key="7">
    <source>
        <dbReference type="ARBA" id="ARBA00022741"/>
    </source>
</evidence>
<dbReference type="SUPFAM" id="SSF158472">
    <property type="entry name" value="HAMP domain-like"/>
    <property type="match status" value="1"/>
</dbReference>
<reference evidence="15 16" key="1">
    <citation type="submission" date="2019-10" db="EMBL/GenBank/DDBJ databases">
        <title>Description of Paenibacillus choica sp. nov.</title>
        <authorList>
            <person name="Carlier A."/>
            <person name="Qi S."/>
        </authorList>
    </citation>
    <scope>NUCLEOTIDE SEQUENCE [LARGE SCALE GENOMIC DNA]</scope>
    <source>
        <strain evidence="15 16">LMG 31460</strain>
    </source>
</reference>
<keyword evidence="5" id="KW-0597">Phosphoprotein</keyword>
<dbReference type="SMART" id="SM00304">
    <property type="entry name" value="HAMP"/>
    <property type="match status" value="1"/>
</dbReference>
<evidence type="ECO:0000313" key="16">
    <source>
        <dbReference type="Proteomes" id="UP000658690"/>
    </source>
</evidence>
<dbReference type="InterPro" id="IPR003594">
    <property type="entry name" value="HATPase_dom"/>
</dbReference>
<sequence>MRTGIVFKLFTLTTLLCLFILTTIYMGQTIFFKQYYANRKVNDIQANIQAFRNDYLNNAGNVLAIQKLEQDFYRQNNTWITTLDSQGNLKNTNDFYLEVKIDSPKVNNEFYGKTISVPLYNMMNINEVLNATSDQVKSLLAPKARVIISEYKKESGLIPYRVQLEKSNIFWANEKITKKMDDLTLDIKYSNKEKTEFPGISLSGAITKVLYPNGNESSSFIYTNSLFMDRIKEFQANLLFNESNNSFDTLQILDVTQNDVKYKLFIDPIKDQVGVTSYIFSMASLQPVDEAVQMLKDYYVYMIVLVMLLIVLAALYYSRKIAKPLLQINQTTKKIASLDFSETITIRSNDEIGDLSQSINSLSQTLHSYIEQLQKDIEKEKQLERTRKEFISGVSHELKTPLSVMKSCISILEDGVAAHKKDHYFQAMNKEVDKMNLLIVDMLELAKFESGTYKMKMDAFYIDKLMEEICEKLSLEFSSKGLQVHTELAVVEVMGNQHRIEQVISNFLTNAIRYSPEDEQIFISVMEEQAQVKISVENKGAHIAEDQLDKVWDRFYRGDIARQRAQGGTGLGLAISKNILELHSAQYGAANTEDGVLFYFYLNK</sequence>
<evidence type="ECO:0000256" key="2">
    <source>
        <dbReference type="ARBA" id="ARBA00004651"/>
    </source>
</evidence>
<dbReference type="PROSITE" id="PS50885">
    <property type="entry name" value="HAMP"/>
    <property type="match status" value="1"/>
</dbReference>
<dbReference type="InterPro" id="IPR050351">
    <property type="entry name" value="BphY/WalK/GraS-like"/>
</dbReference>
<keyword evidence="12" id="KW-1133">Transmembrane helix</keyword>
<keyword evidence="4" id="KW-1003">Cell membrane</keyword>
<comment type="subcellular location">
    <subcellularLocation>
        <location evidence="2">Cell membrane</location>
        <topology evidence="2">Multi-pass membrane protein</topology>
    </subcellularLocation>
</comment>
<evidence type="ECO:0000256" key="10">
    <source>
        <dbReference type="ARBA" id="ARBA00023012"/>
    </source>
</evidence>
<evidence type="ECO:0000256" key="9">
    <source>
        <dbReference type="ARBA" id="ARBA00022840"/>
    </source>
</evidence>
<dbReference type="EMBL" id="WHOC01000133">
    <property type="protein sequence ID" value="NOU88766.1"/>
    <property type="molecule type" value="Genomic_DNA"/>
</dbReference>
<gene>
    <name evidence="15" type="ORF">GC102_23875</name>
</gene>
<dbReference type="SMART" id="SM00387">
    <property type="entry name" value="HATPase_c"/>
    <property type="match status" value="1"/>
</dbReference>
<feature type="domain" description="HAMP" evidence="14">
    <location>
        <begin position="319"/>
        <end position="371"/>
    </location>
</feature>
<keyword evidence="11 12" id="KW-0472">Membrane</keyword>
<feature type="domain" description="Histidine kinase" evidence="13">
    <location>
        <begin position="393"/>
        <end position="604"/>
    </location>
</feature>
<dbReference type="InterPro" id="IPR003660">
    <property type="entry name" value="HAMP_dom"/>
</dbReference>
<keyword evidence="10" id="KW-0902">Two-component regulatory system</keyword>
<dbReference type="Gene3D" id="3.30.565.10">
    <property type="entry name" value="Histidine kinase-like ATPase, C-terminal domain"/>
    <property type="match status" value="1"/>
</dbReference>
<evidence type="ECO:0000256" key="1">
    <source>
        <dbReference type="ARBA" id="ARBA00000085"/>
    </source>
</evidence>
<dbReference type="RefSeq" id="WP_171691748.1">
    <property type="nucleotide sequence ID" value="NZ_WHOC01000133.1"/>
</dbReference>
<dbReference type="SUPFAM" id="SSF47384">
    <property type="entry name" value="Homodimeric domain of signal transducing histidine kinase"/>
    <property type="match status" value="1"/>
</dbReference>